<dbReference type="AlphaFoldDB" id="A0A8J2KFW2"/>
<gene>
    <name evidence="1" type="ORF">AFUS01_LOCUS27751</name>
</gene>
<keyword evidence="2" id="KW-1185">Reference proteome</keyword>
<name>A0A8J2KFW2_9HEXA</name>
<protein>
    <submittedName>
        <fullName evidence="1">Uncharacterized protein</fullName>
    </submittedName>
</protein>
<dbReference type="Proteomes" id="UP000708208">
    <property type="component" value="Unassembled WGS sequence"/>
</dbReference>
<reference evidence="1" key="1">
    <citation type="submission" date="2021-06" db="EMBL/GenBank/DDBJ databases">
        <authorList>
            <person name="Hodson N. C."/>
            <person name="Mongue J. A."/>
            <person name="Jaron S. K."/>
        </authorList>
    </citation>
    <scope>NUCLEOTIDE SEQUENCE</scope>
</reference>
<proteinExistence type="predicted"/>
<evidence type="ECO:0000313" key="2">
    <source>
        <dbReference type="Proteomes" id="UP000708208"/>
    </source>
</evidence>
<dbReference type="EMBL" id="CAJVCH010387420">
    <property type="protein sequence ID" value="CAG7817171.1"/>
    <property type="molecule type" value="Genomic_DNA"/>
</dbReference>
<organism evidence="1 2">
    <name type="scientific">Allacma fusca</name>
    <dbReference type="NCBI Taxonomy" id="39272"/>
    <lineage>
        <taxon>Eukaryota</taxon>
        <taxon>Metazoa</taxon>
        <taxon>Ecdysozoa</taxon>
        <taxon>Arthropoda</taxon>
        <taxon>Hexapoda</taxon>
        <taxon>Collembola</taxon>
        <taxon>Symphypleona</taxon>
        <taxon>Sminthuridae</taxon>
        <taxon>Allacma</taxon>
    </lineage>
</organism>
<sequence>MTQSTGNPIREYFQLGLIRFRRIYRPGSKRIIKEYTSPVIYPTMEQSTPKYVSTDSNHYKNYADFNFTRHEVEATLKDTRLL</sequence>
<evidence type="ECO:0000313" key="1">
    <source>
        <dbReference type="EMBL" id="CAG7817171.1"/>
    </source>
</evidence>
<accession>A0A8J2KFW2</accession>
<comment type="caution">
    <text evidence="1">The sequence shown here is derived from an EMBL/GenBank/DDBJ whole genome shotgun (WGS) entry which is preliminary data.</text>
</comment>